<organism evidence="2 3">
    <name type="scientific">Clonorchis sinensis</name>
    <name type="common">Chinese liver fluke</name>
    <dbReference type="NCBI Taxonomy" id="79923"/>
    <lineage>
        <taxon>Eukaryota</taxon>
        <taxon>Metazoa</taxon>
        <taxon>Spiralia</taxon>
        <taxon>Lophotrochozoa</taxon>
        <taxon>Platyhelminthes</taxon>
        <taxon>Trematoda</taxon>
        <taxon>Digenea</taxon>
        <taxon>Opisthorchiida</taxon>
        <taxon>Opisthorchiata</taxon>
        <taxon>Opisthorchiidae</taxon>
        <taxon>Clonorchis</taxon>
    </lineage>
</organism>
<reference evidence="2" key="1">
    <citation type="journal article" date="2011" name="Genome Biol.">
        <title>The draft genome of the carcinogenic human liver fluke Clonorchis sinensis.</title>
        <authorList>
            <person name="Wang X."/>
            <person name="Chen W."/>
            <person name="Huang Y."/>
            <person name="Sun J."/>
            <person name="Men J."/>
            <person name="Liu H."/>
            <person name="Luo F."/>
            <person name="Guo L."/>
            <person name="Lv X."/>
            <person name="Deng C."/>
            <person name="Zhou C."/>
            <person name="Fan Y."/>
            <person name="Li X."/>
            <person name="Huang L."/>
            <person name="Hu Y."/>
            <person name="Liang C."/>
            <person name="Hu X."/>
            <person name="Xu J."/>
            <person name="Yu X."/>
        </authorList>
    </citation>
    <scope>NUCLEOTIDE SEQUENCE [LARGE SCALE GENOMIC DNA]</scope>
    <source>
        <strain evidence="2">Henan</strain>
    </source>
</reference>
<evidence type="ECO:0000313" key="2">
    <source>
        <dbReference type="EMBL" id="GAA47963.1"/>
    </source>
</evidence>
<gene>
    <name evidence="2" type="ORF">CLF_101017</name>
</gene>
<keyword evidence="3" id="KW-1185">Reference proteome</keyword>
<keyword evidence="2" id="KW-0378">Hydrolase</keyword>
<dbReference type="GO" id="GO:0004180">
    <property type="term" value="F:carboxypeptidase activity"/>
    <property type="evidence" value="ECO:0007669"/>
    <property type="project" value="UniProtKB-KW"/>
</dbReference>
<protein>
    <submittedName>
        <fullName evidence="2">Cathepsin A (Carboxypeptidase C)</fullName>
    </submittedName>
</protein>
<dbReference type="InterPro" id="IPR043502">
    <property type="entry name" value="DNA/RNA_pol_sf"/>
</dbReference>
<sequence length="496" mass="55341">MTTVAMKCVFGLREVAFLGHNLSAIGLELPDKMQILIECKPSSFGQFRWYDGSASFYCRFIPRHTQLMSLLADPLRRRATKFTDDLRAAFVTLKTAVLKIDEIVALLGLDTVVNQISSAALPQTCGSLDDIDWAHFLALVSTLVVATKGGVAVVKGLIHQLLTRVFQTSPEREGSNAIGLMNAEFWDLERDDDVRRLTSVGGELNAFTLALLLARQLSSEDIRLTGFSYSQWWSETFGSDALGTQDCLLRSRADVIFLSSLLLELLPLEFDPRLLQVQITNKPIHSGSALGNKSVNKQKFNQPTNIDENFPTLIPNHMELLVSDALSELDSLDSAYAESCVQRWNDYVEVGRGRLAELRELQKQQQEQDPMTTDLFHSTPGWDEVCGWLTEMTKQSTDGRAQRLPHGLTEAALFQPRQLRATLIPALLHAPEIDKLSDELREARARLIANMEQAGLGHILVESNDPGDVQQKRTRGPSTKRPSATLPARGKTRRKY</sequence>
<dbReference type="AlphaFoldDB" id="G7Y4S7"/>
<name>G7Y4S7_CLOSI</name>
<proteinExistence type="predicted"/>
<dbReference type="SUPFAM" id="SSF56672">
    <property type="entry name" value="DNA/RNA polymerases"/>
    <property type="match status" value="1"/>
</dbReference>
<reference key="2">
    <citation type="submission" date="2011-10" db="EMBL/GenBank/DDBJ databases">
        <title>The genome and transcriptome sequence of Clonorchis sinensis provide insights into the carcinogenic liver fluke.</title>
        <authorList>
            <person name="Wang X."/>
            <person name="Huang Y."/>
            <person name="Chen W."/>
            <person name="Liu H."/>
            <person name="Guo L."/>
            <person name="Chen Y."/>
            <person name="Luo F."/>
            <person name="Zhou W."/>
            <person name="Sun J."/>
            <person name="Mao Q."/>
            <person name="Liang P."/>
            <person name="Zhou C."/>
            <person name="Tian Y."/>
            <person name="Men J."/>
            <person name="Lv X."/>
            <person name="Huang L."/>
            <person name="Zhou J."/>
            <person name="Hu Y."/>
            <person name="Li R."/>
            <person name="Zhang F."/>
            <person name="Lei H."/>
            <person name="Li X."/>
            <person name="Hu X."/>
            <person name="Liang C."/>
            <person name="Xu J."/>
            <person name="Wu Z."/>
            <person name="Yu X."/>
        </authorList>
    </citation>
    <scope>NUCLEOTIDE SEQUENCE</scope>
    <source>
        <strain>Henan</strain>
    </source>
</reference>
<evidence type="ECO:0000256" key="1">
    <source>
        <dbReference type="SAM" id="MobiDB-lite"/>
    </source>
</evidence>
<keyword evidence="2" id="KW-0645">Protease</keyword>
<dbReference type="EMBL" id="DF142862">
    <property type="protein sequence ID" value="GAA47963.1"/>
    <property type="molecule type" value="Genomic_DNA"/>
</dbReference>
<accession>G7Y4S7</accession>
<keyword evidence="2" id="KW-0121">Carboxypeptidase</keyword>
<feature type="region of interest" description="Disordered" evidence="1">
    <location>
        <begin position="460"/>
        <end position="496"/>
    </location>
</feature>
<evidence type="ECO:0000313" key="3">
    <source>
        <dbReference type="Proteomes" id="UP000008909"/>
    </source>
</evidence>
<dbReference type="Proteomes" id="UP000008909">
    <property type="component" value="Unassembled WGS sequence"/>
</dbReference>